<evidence type="ECO:0000313" key="2">
    <source>
        <dbReference type="Proteomes" id="UP001056291"/>
    </source>
</evidence>
<gene>
    <name evidence="1" type="ORF">NBZ79_11245</name>
</gene>
<name>A0ABY4VYH8_9PROT</name>
<keyword evidence="2" id="KW-1185">Reference proteome</keyword>
<evidence type="ECO:0000313" key="1">
    <source>
        <dbReference type="EMBL" id="USG59752.1"/>
    </source>
</evidence>
<dbReference type="RefSeq" id="WP_251932522.1">
    <property type="nucleotide sequence ID" value="NZ_CP098747.1"/>
</dbReference>
<reference evidence="1" key="1">
    <citation type="submission" date="2022-06" db="EMBL/GenBank/DDBJ databases">
        <title>Sneathiella actinostolidae sp. nov., isolated from a sea anemonein the Western Pacific Ocean.</title>
        <authorList>
            <person name="Wei M.J."/>
        </authorList>
    </citation>
    <scope>NUCLEOTIDE SEQUENCE</scope>
    <source>
        <strain evidence="1">PHK-P5</strain>
    </source>
</reference>
<protein>
    <submittedName>
        <fullName evidence="1">DUF4402 domain-containing protein</fullName>
    </submittedName>
</protein>
<accession>A0ABY4VYH8</accession>
<dbReference type="Proteomes" id="UP001056291">
    <property type="component" value="Chromosome"/>
</dbReference>
<dbReference type="InterPro" id="IPR025514">
    <property type="entry name" value="DUF4402"/>
</dbReference>
<proteinExistence type="predicted"/>
<dbReference type="EMBL" id="CP098747">
    <property type="protein sequence ID" value="USG59752.1"/>
    <property type="molecule type" value="Genomic_DNA"/>
</dbReference>
<organism evidence="1 2">
    <name type="scientific">Sneathiella marina</name>
    <dbReference type="NCBI Taxonomy" id="2950108"/>
    <lineage>
        <taxon>Bacteria</taxon>
        <taxon>Pseudomonadati</taxon>
        <taxon>Pseudomonadota</taxon>
        <taxon>Alphaproteobacteria</taxon>
        <taxon>Sneathiellales</taxon>
        <taxon>Sneathiellaceae</taxon>
        <taxon>Sneathiella</taxon>
    </lineage>
</organism>
<sequence length="192" mass="20298">MKSLPEMKSLKSLPIICAYAVIGLGLATAILGFATSALAEEATDNPVAIKLLKSLGIKEITKMNLGGVYSPVVDWGRFDTLILYQSNGRLGLVEYDEDINATIPPTTSATQRGEILITGTPSEIVNLSMVGGTLSNGTTNMKIRGIQIGRSGPHRLDSNGMLTLLTGIEISYSGTPTLGAYTGTYTVTVNYP</sequence>
<dbReference type="Pfam" id="PF14352">
    <property type="entry name" value="DUF4402"/>
    <property type="match status" value="1"/>
</dbReference>